<gene>
    <name evidence="10" type="ORF">F3Y22_tig00110195pilonHSYRG00317</name>
</gene>
<dbReference type="PROSITE" id="PS00028">
    <property type="entry name" value="ZINC_FINGER_C2H2_1"/>
    <property type="match status" value="1"/>
</dbReference>
<evidence type="ECO:0000256" key="4">
    <source>
        <dbReference type="ARBA" id="ARBA00022833"/>
    </source>
</evidence>
<keyword evidence="1" id="KW-0479">Metal-binding</keyword>
<keyword evidence="4" id="KW-0862">Zinc</keyword>
<name>A0A6A3BHZ5_HIBSY</name>
<evidence type="ECO:0000313" key="11">
    <source>
        <dbReference type="Proteomes" id="UP000436088"/>
    </source>
</evidence>
<evidence type="ECO:0000256" key="5">
    <source>
        <dbReference type="ARBA" id="ARBA00023015"/>
    </source>
</evidence>
<dbReference type="InterPro" id="IPR036236">
    <property type="entry name" value="Znf_C2H2_sf"/>
</dbReference>
<dbReference type="PROSITE" id="PS50157">
    <property type="entry name" value="ZINC_FINGER_C2H2_2"/>
    <property type="match status" value="1"/>
</dbReference>
<keyword evidence="3 7" id="KW-0863">Zinc-finger</keyword>
<dbReference type="GO" id="GO:0032259">
    <property type="term" value="P:methylation"/>
    <property type="evidence" value="ECO:0007669"/>
    <property type="project" value="UniProtKB-KW"/>
</dbReference>
<keyword evidence="6" id="KW-0804">Transcription</keyword>
<evidence type="ECO:0000256" key="7">
    <source>
        <dbReference type="PROSITE-ProRule" id="PRU00042"/>
    </source>
</evidence>
<evidence type="ECO:0000256" key="6">
    <source>
        <dbReference type="ARBA" id="ARBA00023163"/>
    </source>
</evidence>
<dbReference type="InterPro" id="IPR044653">
    <property type="entry name" value="AZF1/2/3-like"/>
</dbReference>
<keyword evidence="2" id="KW-0677">Repeat</keyword>
<keyword evidence="5" id="KW-0805">Transcription regulation</keyword>
<accession>A0A6A3BHZ5</accession>
<evidence type="ECO:0000259" key="9">
    <source>
        <dbReference type="PROSITE" id="PS50157"/>
    </source>
</evidence>
<reference evidence="10" key="1">
    <citation type="submission" date="2019-09" db="EMBL/GenBank/DDBJ databases">
        <title>Draft genome information of white flower Hibiscus syriacus.</title>
        <authorList>
            <person name="Kim Y.-M."/>
        </authorList>
    </citation>
    <scope>NUCLEOTIDE SEQUENCE [LARGE SCALE GENOMIC DNA]</scope>
    <source>
        <strain evidence="10">YM2019G1</strain>
    </source>
</reference>
<dbReference type="SUPFAM" id="SSF57667">
    <property type="entry name" value="beta-beta-alpha zinc fingers"/>
    <property type="match status" value="1"/>
</dbReference>
<dbReference type="EMBL" id="VEPZ02000870">
    <property type="protein sequence ID" value="KAE8714652.1"/>
    <property type="molecule type" value="Genomic_DNA"/>
</dbReference>
<sequence length="104" mass="10774">MLASGGASINPSQHRSLLAPEPTKKLNCKCSVCNKAFNSYQALGGHKASHRKLSVSNDDQAFDNGESVRSKGNGGGGGFPPPISRIGKEGSRVFTSSLIGNMGV</sequence>
<evidence type="ECO:0000256" key="1">
    <source>
        <dbReference type="ARBA" id="ARBA00022723"/>
    </source>
</evidence>
<feature type="region of interest" description="Disordered" evidence="8">
    <location>
        <begin position="1"/>
        <end position="20"/>
    </location>
</feature>
<dbReference type="Proteomes" id="UP000436088">
    <property type="component" value="Unassembled WGS sequence"/>
</dbReference>
<evidence type="ECO:0000256" key="2">
    <source>
        <dbReference type="ARBA" id="ARBA00022737"/>
    </source>
</evidence>
<keyword evidence="11" id="KW-1185">Reference proteome</keyword>
<organism evidence="10 11">
    <name type="scientific">Hibiscus syriacus</name>
    <name type="common">Rose of Sharon</name>
    <dbReference type="NCBI Taxonomy" id="106335"/>
    <lineage>
        <taxon>Eukaryota</taxon>
        <taxon>Viridiplantae</taxon>
        <taxon>Streptophyta</taxon>
        <taxon>Embryophyta</taxon>
        <taxon>Tracheophyta</taxon>
        <taxon>Spermatophyta</taxon>
        <taxon>Magnoliopsida</taxon>
        <taxon>eudicotyledons</taxon>
        <taxon>Gunneridae</taxon>
        <taxon>Pentapetalae</taxon>
        <taxon>rosids</taxon>
        <taxon>malvids</taxon>
        <taxon>Malvales</taxon>
        <taxon>Malvaceae</taxon>
        <taxon>Malvoideae</taxon>
        <taxon>Hibiscus</taxon>
    </lineage>
</organism>
<protein>
    <submittedName>
        <fullName evidence="10">Arginine N-methyltransferase 2-like</fullName>
    </submittedName>
</protein>
<dbReference type="GO" id="GO:0000976">
    <property type="term" value="F:transcription cis-regulatory region binding"/>
    <property type="evidence" value="ECO:0007669"/>
    <property type="project" value="TreeGrafter"/>
</dbReference>
<dbReference type="PANTHER" id="PTHR45988:SF1">
    <property type="entry name" value="ZINC FINGER PROTEIN AZF2"/>
    <property type="match status" value="1"/>
</dbReference>
<dbReference type="InterPro" id="IPR013087">
    <property type="entry name" value="Znf_C2H2_type"/>
</dbReference>
<feature type="region of interest" description="Disordered" evidence="8">
    <location>
        <begin position="48"/>
        <end position="91"/>
    </location>
</feature>
<dbReference type="Pfam" id="PF13912">
    <property type="entry name" value="zf-C2H2_6"/>
    <property type="match status" value="1"/>
</dbReference>
<proteinExistence type="predicted"/>
<dbReference type="GO" id="GO:0003700">
    <property type="term" value="F:DNA-binding transcription factor activity"/>
    <property type="evidence" value="ECO:0007669"/>
    <property type="project" value="InterPro"/>
</dbReference>
<dbReference type="GO" id="GO:0005634">
    <property type="term" value="C:nucleus"/>
    <property type="evidence" value="ECO:0007669"/>
    <property type="project" value="TreeGrafter"/>
</dbReference>
<evidence type="ECO:0000256" key="3">
    <source>
        <dbReference type="ARBA" id="ARBA00022771"/>
    </source>
</evidence>
<dbReference type="AlphaFoldDB" id="A0A6A3BHZ5"/>
<dbReference type="PANTHER" id="PTHR45988">
    <property type="entry name" value="C2H2 TYPE ZINC FINGER TRANSCRIPTION FACTOR FAMILY-RELATED"/>
    <property type="match status" value="1"/>
</dbReference>
<dbReference type="GO" id="GO:0008270">
    <property type="term" value="F:zinc ion binding"/>
    <property type="evidence" value="ECO:0007669"/>
    <property type="project" value="UniProtKB-KW"/>
</dbReference>
<evidence type="ECO:0000313" key="10">
    <source>
        <dbReference type="EMBL" id="KAE8714652.1"/>
    </source>
</evidence>
<evidence type="ECO:0000256" key="8">
    <source>
        <dbReference type="SAM" id="MobiDB-lite"/>
    </source>
</evidence>
<feature type="domain" description="C2H2-type" evidence="9">
    <location>
        <begin position="28"/>
        <end position="50"/>
    </location>
</feature>
<dbReference type="GO" id="GO:0008168">
    <property type="term" value="F:methyltransferase activity"/>
    <property type="evidence" value="ECO:0007669"/>
    <property type="project" value="UniProtKB-KW"/>
</dbReference>
<comment type="caution">
    <text evidence="10">The sequence shown here is derived from an EMBL/GenBank/DDBJ whole genome shotgun (WGS) entry which is preliminary data.</text>
</comment>